<feature type="region of interest" description="Disordered" evidence="1">
    <location>
        <begin position="1"/>
        <end position="49"/>
    </location>
</feature>
<evidence type="ECO:0000256" key="1">
    <source>
        <dbReference type="SAM" id="MobiDB-lite"/>
    </source>
</evidence>
<comment type="caution">
    <text evidence="2">The sequence shown here is derived from an EMBL/GenBank/DDBJ whole genome shotgun (WGS) entry which is preliminary data.</text>
</comment>
<reference evidence="2" key="1">
    <citation type="submission" date="2016-02" db="EMBL/GenBank/DDBJ databases">
        <title>Genomic sequences of Ochrobactrum anthropi.</title>
        <authorList>
            <person name="Chudasama K.S."/>
            <person name="Thaker V.S."/>
        </authorList>
    </citation>
    <scope>NUCLEOTIDE SEQUENCE [LARGE SCALE GENOMIC DNA]</scope>
    <source>
        <strain evidence="2">SUBG007</strain>
    </source>
</reference>
<sequence length="91" mass="10332">MRRAAAARAARRRAVEQHNHAVAAPAGIQKMQRNQRRLTRAGRSNQNRACMGGKCDVKLRQNAGDGKIGQTRQMKFRIIKALLWCLSHKER</sequence>
<organism evidence="2">
    <name type="scientific">Brucella anthropi</name>
    <name type="common">Ochrobactrum anthropi</name>
    <dbReference type="NCBI Taxonomy" id="529"/>
    <lineage>
        <taxon>Bacteria</taxon>
        <taxon>Pseudomonadati</taxon>
        <taxon>Pseudomonadota</taxon>
        <taxon>Alphaproteobacteria</taxon>
        <taxon>Hyphomicrobiales</taxon>
        <taxon>Brucellaceae</taxon>
        <taxon>Brucella/Ochrobactrum group</taxon>
        <taxon>Brucella</taxon>
    </lineage>
</organism>
<feature type="compositionally biased region" description="Basic residues" evidence="1">
    <location>
        <begin position="1"/>
        <end position="12"/>
    </location>
</feature>
<gene>
    <name evidence="2" type="ORF">AB664_31615</name>
</gene>
<accession>A0A656Z6E7</accession>
<name>A0A656Z6E7_BRUAN</name>
<dbReference type="AlphaFoldDB" id="A0A656Z6E7"/>
<proteinExistence type="predicted"/>
<protein>
    <submittedName>
        <fullName evidence="2">Uncharacterized protein</fullName>
    </submittedName>
</protein>
<evidence type="ECO:0000313" key="2">
    <source>
        <dbReference type="EMBL" id="KYB45858.1"/>
    </source>
</evidence>
<dbReference type="EMBL" id="LUAY01002343">
    <property type="protein sequence ID" value="KYB45858.1"/>
    <property type="molecule type" value="Genomic_DNA"/>
</dbReference>